<evidence type="ECO:0000256" key="3">
    <source>
        <dbReference type="ARBA" id="ARBA00022448"/>
    </source>
</evidence>
<feature type="domain" description="AIG1-type G" evidence="17">
    <location>
        <begin position="12"/>
        <end position="248"/>
    </location>
</feature>
<keyword evidence="19" id="KW-1185">Reference proteome</keyword>
<reference evidence="18 19" key="1">
    <citation type="journal article" date="2018" name="G3 (Bethesda)">
        <title>Phylogenetic and Phylogenomic Definition of Rhizopus Species.</title>
        <authorList>
            <person name="Gryganskyi A.P."/>
            <person name="Golan J."/>
            <person name="Dolatabadi S."/>
            <person name="Mondo S."/>
            <person name="Robb S."/>
            <person name="Idnurm A."/>
            <person name="Muszewska A."/>
            <person name="Steczkiewicz K."/>
            <person name="Masonjones S."/>
            <person name="Liao H.L."/>
            <person name="Gajdeczka M.T."/>
            <person name="Anike F."/>
            <person name="Vuek A."/>
            <person name="Anishchenko I.M."/>
            <person name="Voigt K."/>
            <person name="de Hoog G.S."/>
            <person name="Smith M.E."/>
            <person name="Heitman J."/>
            <person name="Vilgalys R."/>
            <person name="Stajich J.E."/>
        </authorList>
    </citation>
    <scope>NUCLEOTIDE SEQUENCE [LARGE SCALE GENOMIC DNA]</scope>
    <source>
        <strain evidence="18 19">LSU 92-RS-03</strain>
    </source>
</reference>
<gene>
    <name evidence="18" type="primary">GIMAP8</name>
    <name evidence="18" type="ORF">CU098_012838</name>
</gene>
<evidence type="ECO:0000256" key="1">
    <source>
        <dbReference type="ARBA" id="ARBA00001946"/>
    </source>
</evidence>
<dbReference type="GO" id="GO:0016787">
    <property type="term" value="F:hydrolase activity"/>
    <property type="evidence" value="ECO:0007669"/>
    <property type="project" value="UniProtKB-KW"/>
</dbReference>
<dbReference type="GO" id="GO:0046872">
    <property type="term" value="F:metal ion binding"/>
    <property type="evidence" value="ECO:0007669"/>
    <property type="project" value="UniProtKB-KW"/>
</dbReference>
<dbReference type="InterPro" id="IPR045058">
    <property type="entry name" value="GIMA/IAN/Toc"/>
</dbReference>
<evidence type="ECO:0000259" key="17">
    <source>
        <dbReference type="PROSITE" id="PS51720"/>
    </source>
</evidence>
<evidence type="ECO:0000256" key="4">
    <source>
        <dbReference type="ARBA" id="ARBA00022528"/>
    </source>
</evidence>
<dbReference type="EMBL" id="PJQM01000638">
    <property type="protein sequence ID" value="RCI04586.1"/>
    <property type="molecule type" value="Genomic_DNA"/>
</dbReference>
<keyword evidence="11" id="KW-0460">Magnesium</keyword>
<dbReference type="InterPro" id="IPR027417">
    <property type="entry name" value="P-loop_NTPase"/>
</dbReference>
<keyword evidence="4" id="KW-0150">Chloroplast</keyword>
<dbReference type="PROSITE" id="PS51720">
    <property type="entry name" value="G_AIG1"/>
    <property type="match status" value="1"/>
</dbReference>
<keyword evidence="12" id="KW-0653">Protein transport</keyword>
<evidence type="ECO:0000313" key="18">
    <source>
        <dbReference type="EMBL" id="RCI04586.1"/>
    </source>
</evidence>
<evidence type="ECO:0000256" key="13">
    <source>
        <dbReference type="ARBA" id="ARBA00022989"/>
    </source>
</evidence>
<keyword evidence="8" id="KW-0547">Nucleotide-binding</keyword>
<evidence type="ECO:0000256" key="16">
    <source>
        <dbReference type="ARBA" id="ARBA00024013"/>
    </source>
</evidence>
<evidence type="ECO:0000256" key="5">
    <source>
        <dbReference type="ARBA" id="ARBA00022640"/>
    </source>
</evidence>
<evidence type="ECO:0000256" key="12">
    <source>
        <dbReference type="ARBA" id="ARBA00022927"/>
    </source>
</evidence>
<dbReference type="InterPro" id="IPR006703">
    <property type="entry name" value="G_AIG1"/>
</dbReference>
<sequence length="248" mass="28276">MLFKVGPDKSPLQHFCLLPIGKTGSGKSSLLNTLLDEELFRAKAGARSVTDKITERTGIWTIDNDLKKIITVADTPGFGDSMNRDEQFKNSFQEYIQDVGDRLGIDAFLLVFQYNSPLNNVIHILESFDKMMSVFERKTWWDHVILVFTRVDYYPNLKFPPNVLLKKQSISQTLIPAIQEKFGLSQLPKYAFVSSKPRHCSHAKKGLCDCSAVSKFHLDQMKTLKSRINAVLMENDSKRWKPSVCVLE</sequence>
<evidence type="ECO:0000256" key="10">
    <source>
        <dbReference type="ARBA" id="ARBA00022805"/>
    </source>
</evidence>
<comment type="caution">
    <text evidence="18">The sequence shown here is derived from an EMBL/GenBank/DDBJ whole genome shotgun (WGS) entry which is preliminary data.</text>
</comment>
<keyword evidence="15" id="KW-0472">Membrane</keyword>
<evidence type="ECO:0000256" key="8">
    <source>
        <dbReference type="ARBA" id="ARBA00022741"/>
    </source>
</evidence>
<dbReference type="STRING" id="4846.A0A367KQW6"/>
<protein>
    <submittedName>
        <fullName evidence="18">GTPase, IMAP member 8</fullName>
    </submittedName>
</protein>
<evidence type="ECO:0000256" key="6">
    <source>
        <dbReference type="ARBA" id="ARBA00022692"/>
    </source>
</evidence>
<evidence type="ECO:0000256" key="9">
    <source>
        <dbReference type="ARBA" id="ARBA00022801"/>
    </source>
</evidence>
<dbReference type="PANTHER" id="PTHR10903">
    <property type="entry name" value="GTPASE, IMAP FAMILY MEMBER-RELATED"/>
    <property type="match status" value="1"/>
</dbReference>
<dbReference type="PANTHER" id="PTHR10903:SF135">
    <property type="entry name" value="TRANSLOCASE OF CHLOROPLAST 120, CHLOROPLASTIC-RELATED"/>
    <property type="match status" value="1"/>
</dbReference>
<dbReference type="SUPFAM" id="SSF52540">
    <property type="entry name" value="P-loop containing nucleoside triphosphate hydrolases"/>
    <property type="match status" value="1"/>
</dbReference>
<comment type="subcellular location">
    <subcellularLocation>
        <location evidence="2">Membrane</location>
        <topology evidence="2">Single-pass membrane protein</topology>
    </subcellularLocation>
    <subcellularLocation>
        <location evidence="16">Plastid</location>
        <location evidence="16">Chloroplast outer membrane</location>
    </subcellularLocation>
</comment>
<evidence type="ECO:0000256" key="15">
    <source>
        <dbReference type="ARBA" id="ARBA00023136"/>
    </source>
</evidence>
<name>A0A367KQW6_RHIST</name>
<dbReference type="GO" id="GO:0005525">
    <property type="term" value="F:GTP binding"/>
    <property type="evidence" value="ECO:0007669"/>
    <property type="project" value="UniProtKB-KW"/>
</dbReference>
<keyword evidence="6" id="KW-0812">Transmembrane</keyword>
<comment type="cofactor">
    <cofactor evidence="1">
        <name>Mg(2+)</name>
        <dbReference type="ChEBI" id="CHEBI:18420"/>
    </cofactor>
</comment>
<keyword evidence="10" id="KW-1002">Plastid outer membrane</keyword>
<dbReference type="Pfam" id="PF04548">
    <property type="entry name" value="AIG1"/>
    <property type="match status" value="1"/>
</dbReference>
<keyword evidence="7" id="KW-0479">Metal-binding</keyword>
<evidence type="ECO:0000256" key="14">
    <source>
        <dbReference type="ARBA" id="ARBA00023134"/>
    </source>
</evidence>
<dbReference type="GO" id="GO:0015031">
    <property type="term" value="P:protein transport"/>
    <property type="evidence" value="ECO:0007669"/>
    <property type="project" value="UniProtKB-KW"/>
</dbReference>
<dbReference type="AlphaFoldDB" id="A0A367KQW6"/>
<accession>A0A367KQW6</accession>
<dbReference type="Proteomes" id="UP000253551">
    <property type="component" value="Unassembled WGS sequence"/>
</dbReference>
<keyword evidence="3" id="KW-0813">Transport</keyword>
<keyword evidence="14" id="KW-0342">GTP-binding</keyword>
<evidence type="ECO:0000256" key="7">
    <source>
        <dbReference type="ARBA" id="ARBA00022723"/>
    </source>
</evidence>
<dbReference type="Gene3D" id="3.40.50.300">
    <property type="entry name" value="P-loop containing nucleotide triphosphate hydrolases"/>
    <property type="match status" value="1"/>
</dbReference>
<dbReference type="GO" id="GO:0016020">
    <property type="term" value="C:membrane"/>
    <property type="evidence" value="ECO:0007669"/>
    <property type="project" value="UniProtKB-SubCell"/>
</dbReference>
<organism evidence="18 19">
    <name type="scientific">Rhizopus stolonifer</name>
    <name type="common">Rhizopus nigricans</name>
    <dbReference type="NCBI Taxonomy" id="4846"/>
    <lineage>
        <taxon>Eukaryota</taxon>
        <taxon>Fungi</taxon>
        <taxon>Fungi incertae sedis</taxon>
        <taxon>Mucoromycota</taxon>
        <taxon>Mucoromycotina</taxon>
        <taxon>Mucoromycetes</taxon>
        <taxon>Mucorales</taxon>
        <taxon>Mucorineae</taxon>
        <taxon>Rhizopodaceae</taxon>
        <taxon>Rhizopus</taxon>
    </lineage>
</organism>
<evidence type="ECO:0000256" key="11">
    <source>
        <dbReference type="ARBA" id="ARBA00022842"/>
    </source>
</evidence>
<evidence type="ECO:0000256" key="2">
    <source>
        <dbReference type="ARBA" id="ARBA00004167"/>
    </source>
</evidence>
<evidence type="ECO:0000313" key="19">
    <source>
        <dbReference type="Proteomes" id="UP000253551"/>
    </source>
</evidence>
<keyword evidence="13" id="KW-1133">Transmembrane helix</keyword>
<proteinExistence type="predicted"/>
<keyword evidence="5" id="KW-0934">Plastid</keyword>
<dbReference type="OrthoDB" id="8954335at2759"/>
<keyword evidence="9" id="KW-0378">Hydrolase</keyword>